<comment type="caution">
    <text evidence="1">The sequence shown here is derived from an EMBL/GenBank/DDBJ whole genome shotgun (WGS) entry which is preliminary data.</text>
</comment>
<accession>X1PLR0</accession>
<feature type="non-terminal residue" evidence="1">
    <location>
        <position position="1"/>
    </location>
</feature>
<proteinExistence type="predicted"/>
<dbReference type="AlphaFoldDB" id="X1PLR0"/>
<name>X1PLR0_9ZZZZ</name>
<organism evidence="1">
    <name type="scientific">marine sediment metagenome</name>
    <dbReference type="NCBI Taxonomy" id="412755"/>
    <lineage>
        <taxon>unclassified sequences</taxon>
        <taxon>metagenomes</taxon>
        <taxon>ecological metagenomes</taxon>
    </lineage>
</organism>
<dbReference type="EMBL" id="BARV01016925">
    <property type="protein sequence ID" value="GAI31814.1"/>
    <property type="molecule type" value="Genomic_DNA"/>
</dbReference>
<sequence length="182" mass="21213">QPLYLGYVDVHFEKESIHSGGGGYRGVLKAIYLNVDMSIDELPLKMVYHYTIEMNYSLRFPFWFAPLVAIGLKIKNYSDYSWESMKLLHHGHGIWYGNVTQDINLNLTGFEKGDELELTVGIPVIRVPSLDTPGNNESWKWFLRFIYNIPVLKDTLLHKWLLPILAPYNLMFESPVIFLRFQ</sequence>
<reference evidence="1" key="1">
    <citation type="journal article" date="2014" name="Front. Microbiol.">
        <title>High frequency of phylogenetically diverse reductive dehalogenase-homologous genes in deep subseafloor sedimentary metagenomes.</title>
        <authorList>
            <person name="Kawai M."/>
            <person name="Futagami T."/>
            <person name="Toyoda A."/>
            <person name="Takaki Y."/>
            <person name="Nishi S."/>
            <person name="Hori S."/>
            <person name="Arai W."/>
            <person name="Tsubouchi T."/>
            <person name="Morono Y."/>
            <person name="Uchiyama I."/>
            <person name="Ito T."/>
            <person name="Fujiyama A."/>
            <person name="Inagaki F."/>
            <person name="Takami H."/>
        </authorList>
    </citation>
    <scope>NUCLEOTIDE SEQUENCE</scope>
    <source>
        <strain evidence="1">Expedition CK06-06</strain>
    </source>
</reference>
<gene>
    <name evidence="1" type="ORF">S06H3_28936</name>
</gene>
<protein>
    <submittedName>
        <fullName evidence="1">Uncharacterized protein</fullName>
    </submittedName>
</protein>
<evidence type="ECO:0000313" key="1">
    <source>
        <dbReference type="EMBL" id="GAI31814.1"/>
    </source>
</evidence>